<proteinExistence type="predicted"/>
<gene>
    <name evidence="2" type="ORF">Psch_03171</name>
</gene>
<comment type="caution">
    <text evidence="2">The sequence shown here is derived from an EMBL/GenBank/DDBJ whole genome shotgun (WGS) entry which is preliminary data.</text>
</comment>
<keyword evidence="1" id="KW-0472">Membrane</keyword>
<sequence length="175" mass="19498">MNYFYGILLIILGLLILARYVFQVKVPIFIVSTAIIIIIVGVSLFFHRPEPGSNRDIVFSNKTIQVTNPAEEYNLAFSGGTIDLSMVSPQYKGQKIKINSLLSCGTIKINPGTPAIIRINSVLSVTQTPDNSSVYLGRYNYKTASFKENSNYLDIEIKNIFSKLKVDEAIKTKTP</sequence>
<keyword evidence="1" id="KW-0812">Transmembrane</keyword>
<feature type="transmembrane region" description="Helical" evidence="1">
    <location>
        <begin position="5"/>
        <end position="22"/>
    </location>
</feature>
<dbReference type="RefSeq" id="WP_190258735.1">
    <property type="nucleotide sequence ID" value="NZ_QFGA01000002.1"/>
</dbReference>
<organism evidence="2 3">
    <name type="scientific">Pelotomaculum schinkii</name>
    <dbReference type="NCBI Taxonomy" id="78350"/>
    <lineage>
        <taxon>Bacteria</taxon>
        <taxon>Bacillati</taxon>
        <taxon>Bacillota</taxon>
        <taxon>Clostridia</taxon>
        <taxon>Eubacteriales</taxon>
        <taxon>Desulfotomaculaceae</taxon>
        <taxon>Pelotomaculum</taxon>
    </lineage>
</organism>
<dbReference type="Proteomes" id="UP000298324">
    <property type="component" value="Unassembled WGS sequence"/>
</dbReference>
<accession>A0A4Y7RBJ2</accession>
<evidence type="ECO:0000313" key="2">
    <source>
        <dbReference type="EMBL" id="TEB06129.1"/>
    </source>
</evidence>
<protein>
    <recommendedName>
        <fullName evidence="4">Cell wall-active antibiotics response LiaF-like C-terminal domain-containing protein</fullName>
    </recommendedName>
</protein>
<keyword evidence="3" id="KW-1185">Reference proteome</keyword>
<feature type="transmembrane region" description="Helical" evidence="1">
    <location>
        <begin position="28"/>
        <end position="46"/>
    </location>
</feature>
<evidence type="ECO:0000313" key="3">
    <source>
        <dbReference type="Proteomes" id="UP000298324"/>
    </source>
</evidence>
<name>A0A4Y7RBJ2_9FIRM</name>
<dbReference type="AlphaFoldDB" id="A0A4Y7RBJ2"/>
<keyword evidence="1" id="KW-1133">Transmembrane helix</keyword>
<dbReference type="EMBL" id="QFGA01000002">
    <property type="protein sequence ID" value="TEB06129.1"/>
    <property type="molecule type" value="Genomic_DNA"/>
</dbReference>
<reference evidence="2 3" key="1">
    <citation type="journal article" date="2018" name="Environ. Microbiol.">
        <title>Novel energy conservation strategies and behaviour of Pelotomaculum schinkii driving syntrophic propionate catabolism.</title>
        <authorList>
            <person name="Hidalgo-Ahumada C.A.P."/>
            <person name="Nobu M.K."/>
            <person name="Narihiro T."/>
            <person name="Tamaki H."/>
            <person name="Liu W.T."/>
            <person name="Kamagata Y."/>
            <person name="Stams A.J.M."/>
            <person name="Imachi H."/>
            <person name="Sousa D.Z."/>
        </authorList>
    </citation>
    <scope>NUCLEOTIDE SEQUENCE [LARGE SCALE GENOMIC DNA]</scope>
    <source>
        <strain evidence="2 3">HH</strain>
    </source>
</reference>
<evidence type="ECO:0000256" key="1">
    <source>
        <dbReference type="SAM" id="Phobius"/>
    </source>
</evidence>
<evidence type="ECO:0008006" key="4">
    <source>
        <dbReference type="Google" id="ProtNLM"/>
    </source>
</evidence>